<evidence type="ECO:0000256" key="3">
    <source>
        <dbReference type="HAMAP-Rule" id="MF_01590"/>
    </source>
</evidence>
<comment type="similarity">
    <text evidence="3">Belongs to the class I-like SAM-binding methyltransferase superfamily. CmoB family.</text>
</comment>
<feature type="binding site" evidence="3">
    <location>
        <position position="110"/>
    </location>
    <ligand>
        <name>carboxy-S-adenosyl-L-methionine</name>
        <dbReference type="ChEBI" id="CHEBI:134278"/>
    </ligand>
</feature>
<dbReference type="CDD" id="cd02440">
    <property type="entry name" value="AdoMet_MTases"/>
    <property type="match status" value="1"/>
</dbReference>
<dbReference type="InterPro" id="IPR027555">
    <property type="entry name" value="Mo5U34_MeTrfas-like"/>
</dbReference>
<keyword evidence="2 3" id="KW-0819">tRNA processing</keyword>
<feature type="binding site" evidence="3">
    <location>
        <position position="105"/>
    </location>
    <ligand>
        <name>carboxy-S-adenosyl-L-methionine</name>
        <dbReference type="ChEBI" id="CHEBI:134278"/>
    </ligand>
</feature>
<dbReference type="InterPro" id="IPR010017">
    <property type="entry name" value="CmoB"/>
</dbReference>
<dbReference type="Proteomes" id="UP000032266">
    <property type="component" value="Chromosome"/>
</dbReference>
<feature type="binding site" evidence="3">
    <location>
        <position position="130"/>
    </location>
    <ligand>
        <name>carboxy-S-adenosyl-L-methionine</name>
        <dbReference type="ChEBI" id="CHEBI:134278"/>
    </ligand>
</feature>
<dbReference type="GO" id="GO:0008168">
    <property type="term" value="F:methyltransferase activity"/>
    <property type="evidence" value="ECO:0007669"/>
    <property type="project" value="UniProtKB-KW"/>
</dbReference>
<name>A0A0C5VVQ3_9GAMM</name>
<dbReference type="AlphaFoldDB" id="A0A0C5VVQ3"/>
<dbReference type="NCBIfam" id="TIGR00452">
    <property type="entry name" value="tRNA 5-methoxyuridine(34)/uridine 5-oxyacetic acid(34) synthase CmoB"/>
    <property type="match status" value="1"/>
</dbReference>
<reference evidence="4 5" key="1">
    <citation type="submission" date="2014-01" db="EMBL/GenBank/DDBJ databases">
        <title>Full genme sequencing of cellulolytic bacterium Gynuella sunshinyii YC6258T gen. nov., sp. nov.</title>
        <authorList>
            <person name="Khan H."/>
            <person name="Chung E.J."/>
            <person name="Chung Y.R."/>
        </authorList>
    </citation>
    <scope>NUCLEOTIDE SEQUENCE [LARGE SCALE GENOMIC DNA]</scope>
    <source>
        <strain evidence="4 5">YC6258</strain>
    </source>
</reference>
<dbReference type="OrthoDB" id="9773188at2"/>
<dbReference type="KEGG" id="gsn:YC6258_05358"/>
<comment type="catalytic activity">
    <reaction evidence="3">
        <text>carboxy-S-adenosyl-L-methionine + 5-hydroxyuridine(34) in tRNA = 5-carboxymethoxyuridine(34) in tRNA + S-adenosyl-L-homocysteine + H(+)</text>
        <dbReference type="Rhea" id="RHEA:52848"/>
        <dbReference type="Rhea" id="RHEA-COMP:13381"/>
        <dbReference type="Rhea" id="RHEA-COMP:13383"/>
        <dbReference type="ChEBI" id="CHEBI:15378"/>
        <dbReference type="ChEBI" id="CHEBI:57856"/>
        <dbReference type="ChEBI" id="CHEBI:134278"/>
        <dbReference type="ChEBI" id="CHEBI:136877"/>
        <dbReference type="ChEBI" id="CHEBI:136879"/>
    </reaction>
</comment>
<gene>
    <name evidence="3" type="primary">cmoB</name>
    <name evidence="4" type="ORF">YC6258_05358</name>
</gene>
<dbReference type="SUPFAM" id="SSF53335">
    <property type="entry name" value="S-adenosyl-L-methionine-dependent methyltransferases"/>
    <property type="match status" value="1"/>
</dbReference>
<keyword evidence="1 3" id="KW-0808">Transferase</keyword>
<dbReference type="RefSeq" id="WP_044619142.1">
    <property type="nucleotide sequence ID" value="NZ_CP007142.1"/>
</dbReference>
<dbReference type="EMBL" id="CP007142">
    <property type="protein sequence ID" value="AJQ97388.1"/>
    <property type="molecule type" value="Genomic_DNA"/>
</dbReference>
<feature type="binding site" evidence="3">
    <location>
        <begin position="180"/>
        <end position="181"/>
    </location>
    <ligand>
        <name>carboxy-S-adenosyl-L-methionine</name>
        <dbReference type="ChEBI" id="CHEBI:134278"/>
    </ligand>
</feature>
<dbReference type="EC" id="2.5.1.-" evidence="3"/>
<keyword evidence="5" id="KW-1185">Reference proteome</keyword>
<accession>A0A0C5VVQ3</accession>
<dbReference type="HAMAP" id="MF_01590">
    <property type="entry name" value="tRNA_carboxymethyltr_CmoB"/>
    <property type="match status" value="1"/>
</dbReference>
<evidence type="ECO:0000256" key="1">
    <source>
        <dbReference type="ARBA" id="ARBA00022679"/>
    </source>
</evidence>
<dbReference type="PATRIC" id="fig|1445510.3.peg.5319"/>
<feature type="binding site" evidence="3">
    <location>
        <position position="315"/>
    </location>
    <ligand>
        <name>carboxy-S-adenosyl-L-methionine</name>
        <dbReference type="ChEBI" id="CHEBI:134278"/>
    </ligand>
</feature>
<protein>
    <recommendedName>
        <fullName evidence="3">tRNA U34 carboxymethyltransferase</fullName>
        <ecNumber evidence="3">2.5.1.-</ecNumber>
    </recommendedName>
</protein>
<dbReference type="Pfam" id="PF08003">
    <property type="entry name" value="Methyltransf_9"/>
    <property type="match status" value="1"/>
</dbReference>
<evidence type="ECO:0000313" key="4">
    <source>
        <dbReference type="EMBL" id="AJQ97388.1"/>
    </source>
</evidence>
<evidence type="ECO:0000313" key="5">
    <source>
        <dbReference type="Proteomes" id="UP000032266"/>
    </source>
</evidence>
<dbReference type="STRING" id="1445510.YC6258_05358"/>
<dbReference type="GO" id="GO:0002098">
    <property type="term" value="P:tRNA wobble uridine modification"/>
    <property type="evidence" value="ECO:0007669"/>
    <property type="project" value="InterPro"/>
</dbReference>
<keyword evidence="4" id="KW-0489">Methyltransferase</keyword>
<comment type="function">
    <text evidence="3">Catalyzes carboxymethyl transfer from carboxy-S-adenosyl-L-methionine (Cx-SAM) to 5-hydroxyuridine (ho5U) to form 5-carboxymethoxyuridine (cmo5U) at position 34 in tRNAs.</text>
</comment>
<proteinExistence type="inferred from homology"/>
<feature type="binding site" evidence="3">
    <location>
        <begin position="152"/>
        <end position="154"/>
    </location>
    <ligand>
        <name>carboxy-S-adenosyl-L-methionine</name>
        <dbReference type="ChEBI" id="CHEBI:134278"/>
    </ligand>
</feature>
<feature type="binding site" evidence="3">
    <location>
        <position position="196"/>
    </location>
    <ligand>
        <name>carboxy-S-adenosyl-L-methionine</name>
        <dbReference type="ChEBI" id="CHEBI:134278"/>
    </ligand>
</feature>
<feature type="binding site" evidence="3">
    <location>
        <position position="91"/>
    </location>
    <ligand>
        <name>carboxy-S-adenosyl-L-methionine</name>
        <dbReference type="ChEBI" id="CHEBI:134278"/>
    </ligand>
</feature>
<dbReference type="Gene3D" id="3.40.50.150">
    <property type="entry name" value="Vaccinia Virus protein VP39"/>
    <property type="match status" value="1"/>
</dbReference>
<dbReference type="InterPro" id="IPR029063">
    <property type="entry name" value="SAM-dependent_MTases_sf"/>
</dbReference>
<dbReference type="PANTHER" id="PTHR43861">
    <property type="entry name" value="TRANS-ACONITATE 2-METHYLTRANSFERASE-RELATED"/>
    <property type="match status" value="1"/>
</dbReference>
<sequence>MNYFEHHLDCLESHGFGKWRPAFEELLQHLWFQSKDGNLPRFLNVLQQIPAVPDVTCQLNQDWVAITSEQMTPSLSETIGQQLKKLMPWRKGPFHVFDHSIDAEWRCDLKWNRVMPFLSDLRHRKVLDVGSGNGYYGFRMLAAGAATVTGIDPSYLSVCQFLALNCFVQTHRLNVLPMTLEQLPANMEFWDTVFSMGVLYHRRSPFDHLTDLKATLKPGGELVLETLVVEGDEKTVLVPESRYAMMNNIYFLPSSKALESWLRKAGFVNVRTVEESYTSTQEQKHSDWKPGTSLPDYLHPNTKHITVEGLPAPRRAILIANKPLENTKLPRYHIKPASVPSE</sequence>
<dbReference type="GO" id="GO:0032259">
    <property type="term" value="P:methylation"/>
    <property type="evidence" value="ECO:0007669"/>
    <property type="project" value="UniProtKB-KW"/>
</dbReference>
<feature type="binding site" evidence="3">
    <location>
        <position position="200"/>
    </location>
    <ligand>
        <name>carboxy-S-adenosyl-L-methionine</name>
        <dbReference type="ChEBI" id="CHEBI:134278"/>
    </ligand>
</feature>
<dbReference type="HOGENOM" id="CLU_052665_0_0_6"/>
<organism evidence="4 5">
    <name type="scientific">Gynuella sunshinyii YC6258</name>
    <dbReference type="NCBI Taxonomy" id="1445510"/>
    <lineage>
        <taxon>Bacteria</taxon>
        <taxon>Pseudomonadati</taxon>
        <taxon>Pseudomonadota</taxon>
        <taxon>Gammaproteobacteria</taxon>
        <taxon>Oceanospirillales</taxon>
        <taxon>Saccharospirillaceae</taxon>
        <taxon>Gynuella</taxon>
    </lineage>
</organism>
<evidence type="ECO:0000256" key="2">
    <source>
        <dbReference type="ARBA" id="ARBA00022694"/>
    </source>
</evidence>
<dbReference type="NCBIfam" id="NF011650">
    <property type="entry name" value="PRK15068.1"/>
    <property type="match status" value="1"/>
</dbReference>
<comment type="subunit">
    <text evidence="3">Homotetramer.</text>
</comment>
<dbReference type="GO" id="GO:0016765">
    <property type="term" value="F:transferase activity, transferring alkyl or aryl (other than methyl) groups"/>
    <property type="evidence" value="ECO:0007669"/>
    <property type="project" value="UniProtKB-UniRule"/>
</dbReference>